<keyword evidence="1" id="KW-0560">Oxidoreductase</keyword>
<gene>
    <name evidence="4" type="ORF">FGF04_00175</name>
</gene>
<dbReference type="EMBL" id="VDFC01000002">
    <property type="protein sequence ID" value="KAA0943204.1"/>
    <property type="molecule type" value="Genomic_DNA"/>
</dbReference>
<name>A0A5B0BLS7_9ACTN</name>
<dbReference type="CDD" id="cd05227">
    <property type="entry name" value="AR_SDR_e"/>
    <property type="match status" value="1"/>
</dbReference>
<reference evidence="4 5" key="1">
    <citation type="submission" date="2019-05" db="EMBL/GenBank/DDBJ databases">
        <authorList>
            <person name="Hariharan J."/>
            <person name="Choudoir M.J."/>
            <person name="Diebold P."/>
            <person name="Panke-Buisse K."/>
            <person name="Buckley D.H."/>
        </authorList>
    </citation>
    <scope>NUCLEOTIDE SEQUENCE [LARGE SCALE GENOMIC DNA]</scope>
    <source>
        <strain evidence="4 5">SUN51</strain>
    </source>
</reference>
<evidence type="ECO:0000256" key="2">
    <source>
        <dbReference type="ARBA" id="ARBA00023445"/>
    </source>
</evidence>
<dbReference type="Pfam" id="PF01370">
    <property type="entry name" value="Epimerase"/>
    <property type="match status" value="1"/>
</dbReference>
<comment type="similarity">
    <text evidence="2">Belongs to the NAD(P)-dependent epimerase/dehydratase family. Dihydroflavonol-4-reductase subfamily.</text>
</comment>
<proteinExistence type="inferred from homology"/>
<dbReference type="InterPro" id="IPR036291">
    <property type="entry name" value="NAD(P)-bd_dom_sf"/>
</dbReference>
<dbReference type="FunFam" id="3.40.50.720:FF:000336">
    <property type="entry name" value="Aldehyde reductase"/>
    <property type="match status" value="1"/>
</dbReference>
<dbReference type="AlphaFoldDB" id="A0A5B0BLS7"/>
<feature type="domain" description="NAD-dependent epimerase/dehydratase" evidence="3">
    <location>
        <begin position="4"/>
        <end position="241"/>
    </location>
</feature>
<dbReference type="RefSeq" id="WP_149509110.1">
    <property type="nucleotide sequence ID" value="NZ_VDFC01000002.1"/>
</dbReference>
<dbReference type="PANTHER" id="PTHR10366:SF564">
    <property type="entry name" value="STEROL-4-ALPHA-CARBOXYLATE 3-DEHYDROGENASE, DECARBOXYLATING"/>
    <property type="match status" value="1"/>
</dbReference>
<dbReference type="InterPro" id="IPR001509">
    <property type="entry name" value="Epimerase_deHydtase"/>
</dbReference>
<evidence type="ECO:0000313" key="5">
    <source>
        <dbReference type="Proteomes" id="UP000324965"/>
    </source>
</evidence>
<dbReference type="OrthoDB" id="9778052at2"/>
<dbReference type="PANTHER" id="PTHR10366">
    <property type="entry name" value="NAD DEPENDENT EPIMERASE/DEHYDRATASE"/>
    <property type="match status" value="1"/>
</dbReference>
<keyword evidence="5" id="KW-1185">Reference proteome</keyword>
<sequence>MTQVLVTGGTGFVGSWCVLALLDAGHTVRTTVRDLRREPELRSWLQAAAPFDDDRLTVVRADLEHPDGWDDAVAGCDFVLHVASPTLRHTPANDDELVVPARKGVLRVLRAARDAGVRRTVLTSAFGAVGIGHPKRTAAFTEEDWTNVDADIPPYQRSKTLAERAAWQFVADEGAGMELAAIHPVGVLGPLLGPDDPPSLRLVRRMLEGRVPACPPFAMGFVDVRDVADLHVRAMTDPAAAGERFLAIAGHSLRVLDIARILHERLGERAAKAPTRELPVWLARALGTVNPELRLLRHQLGQDLDATSAKAQQLLGWRARPIEDTIAQTAESLLAHGIGAKTGP</sequence>
<dbReference type="GO" id="GO:0016616">
    <property type="term" value="F:oxidoreductase activity, acting on the CH-OH group of donors, NAD or NADP as acceptor"/>
    <property type="evidence" value="ECO:0007669"/>
    <property type="project" value="TreeGrafter"/>
</dbReference>
<accession>A0A5B0BLS7</accession>
<evidence type="ECO:0000313" key="4">
    <source>
        <dbReference type="EMBL" id="KAA0943204.1"/>
    </source>
</evidence>
<dbReference type="InterPro" id="IPR050425">
    <property type="entry name" value="NAD(P)_dehydrat-like"/>
</dbReference>
<protein>
    <submittedName>
        <fullName evidence="4">Aldehyde reductase</fullName>
    </submittedName>
</protein>
<comment type="caution">
    <text evidence="4">The sequence shown here is derived from an EMBL/GenBank/DDBJ whole genome shotgun (WGS) entry which is preliminary data.</text>
</comment>
<dbReference type="Gene3D" id="3.40.50.720">
    <property type="entry name" value="NAD(P)-binding Rossmann-like Domain"/>
    <property type="match status" value="1"/>
</dbReference>
<evidence type="ECO:0000259" key="3">
    <source>
        <dbReference type="Pfam" id="PF01370"/>
    </source>
</evidence>
<evidence type="ECO:0000256" key="1">
    <source>
        <dbReference type="ARBA" id="ARBA00023002"/>
    </source>
</evidence>
<organism evidence="4 5">
    <name type="scientific">Streptomyces apricus</name>
    <dbReference type="NCBI Taxonomy" id="1828112"/>
    <lineage>
        <taxon>Bacteria</taxon>
        <taxon>Bacillati</taxon>
        <taxon>Actinomycetota</taxon>
        <taxon>Actinomycetes</taxon>
        <taxon>Kitasatosporales</taxon>
        <taxon>Streptomycetaceae</taxon>
        <taxon>Streptomyces</taxon>
    </lineage>
</organism>
<dbReference type="Proteomes" id="UP000324965">
    <property type="component" value="Unassembled WGS sequence"/>
</dbReference>
<dbReference type="SUPFAM" id="SSF51735">
    <property type="entry name" value="NAD(P)-binding Rossmann-fold domains"/>
    <property type="match status" value="1"/>
</dbReference>